<evidence type="ECO:0000313" key="2">
    <source>
        <dbReference type="EnsemblMetazoa" id="ISCW024328-PA"/>
    </source>
</evidence>
<dbReference type="VEuPathDB" id="VectorBase:ISCI024328"/>
<dbReference type="InParanoid" id="B7PNG7"/>
<dbReference type="EMBL" id="DS752744">
    <property type="protein sequence ID" value="EEC08139.1"/>
    <property type="molecule type" value="Genomic_DNA"/>
</dbReference>
<dbReference type="PaxDb" id="6945-B7PNG7"/>
<proteinExistence type="predicted"/>
<evidence type="ECO:0000313" key="3">
    <source>
        <dbReference type="Proteomes" id="UP000001555"/>
    </source>
</evidence>
<organism>
    <name type="scientific">Ixodes scapularis</name>
    <name type="common">Black-legged tick</name>
    <name type="synonym">Deer tick</name>
    <dbReference type="NCBI Taxonomy" id="6945"/>
    <lineage>
        <taxon>Eukaryota</taxon>
        <taxon>Metazoa</taxon>
        <taxon>Ecdysozoa</taxon>
        <taxon>Arthropoda</taxon>
        <taxon>Chelicerata</taxon>
        <taxon>Arachnida</taxon>
        <taxon>Acari</taxon>
        <taxon>Parasitiformes</taxon>
        <taxon>Ixodida</taxon>
        <taxon>Ixodoidea</taxon>
        <taxon>Ixodidae</taxon>
        <taxon>Ixodinae</taxon>
        <taxon>Ixodes</taxon>
    </lineage>
</organism>
<dbReference type="VEuPathDB" id="VectorBase:ISCW024328"/>
<keyword evidence="3" id="KW-1185">Reference proteome</keyword>
<evidence type="ECO:0000313" key="1">
    <source>
        <dbReference type="EMBL" id="EEC08139.1"/>
    </source>
</evidence>
<dbReference type="AlphaFoldDB" id="B7PNG7"/>
<dbReference type="EnsemblMetazoa" id="ISCW024328-RA">
    <property type="protein sequence ID" value="ISCW024328-PA"/>
    <property type="gene ID" value="ISCW024328"/>
</dbReference>
<accession>B7PNG7</accession>
<protein>
    <submittedName>
        <fullName evidence="1 2">Uncharacterized protein</fullName>
    </submittedName>
</protein>
<reference evidence="1 3" key="1">
    <citation type="submission" date="2008-03" db="EMBL/GenBank/DDBJ databases">
        <title>Annotation of Ixodes scapularis.</title>
        <authorList>
            <consortium name="Ixodes scapularis Genome Project Consortium"/>
            <person name="Caler E."/>
            <person name="Hannick L.I."/>
            <person name="Bidwell S."/>
            <person name="Joardar V."/>
            <person name="Thiagarajan M."/>
            <person name="Amedeo P."/>
            <person name="Galinsky K.J."/>
            <person name="Schobel S."/>
            <person name="Inman J."/>
            <person name="Hostetler J."/>
            <person name="Miller J."/>
            <person name="Hammond M."/>
            <person name="Megy K."/>
            <person name="Lawson D."/>
            <person name="Kodira C."/>
            <person name="Sutton G."/>
            <person name="Meyer J."/>
            <person name="Hill C.A."/>
            <person name="Birren B."/>
            <person name="Nene V."/>
            <person name="Collins F."/>
            <person name="Alarcon-Chaidez F."/>
            <person name="Wikel S."/>
            <person name="Strausberg R."/>
        </authorList>
    </citation>
    <scope>NUCLEOTIDE SEQUENCE [LARGE SCALE GENOMIC DNA]</scope>
    <source>
        <strain evidence="3">Wikel</strain>
        <strain evidence="1">Wikel colony</strain>
    </source>
</reference>
<dbReference type="HOGENOM" id="CLU_3052670_0_0_1"/>
<dbReference type="EMBL" id="ABJB010773612">
    <property type="status" value="NOT_ANNOTATED_CDS"/>
    <property type="molecule type" value="Genomic_DNA"/>
</dbReference>
<sequence length="54" mass="6118">MRWRCGRNAKRTPGTSAALLCRSFISFLNVSSIWSARGTRDVCFCTNLLVAFEF</sequence>
<gene>
    <name evidence="1" type="ORF">IscW_ISCW024328</name>
</gene>
<name>B7PNG7_IXOSC</name>
<dbReference type="Proteomes" id="UP000001555">
    <property type="component" value="Unassembled WGS sequence"/>
</dbReference>
<reference evidence="2" key="2">
    <citation type="submission" date="2020-05" db="UniProtKB">
        <authorList>
            <consortium name="EnsemblMetazoa"/>
        </authorList>
    </citation>
    <scope>IDENTIFICATION</scope>
    <source>
        <strain evidence="2">wikel</strain>
    </source>
</reference>